<evidence type="ECO:0000313" key="3">
    <source>
        <dbReference type="Proteomes" id="UP000292118"/>
    </source>
</evidence>
<dbReference type="RefSeq" id="WP_129190230.1">
    <property type="nucleotide sequence ID" value="NZ_CP035493.1"/>
</dbReference>
<name>A0A4P6F6V0_9MICO</name>
<dbReference type="OrthoDB" id="3238883at2"/>
<keyword evidence="1" id="KW-0732">Signal</keyword>
<dbReference type="InterPro" id="IPR036366">
    <property type="entry name" value="PGBDSf"/>
</dbReference>
<dbReference type="Proteomes" id="UP000292118">
    <property type="component" value="Chromosome"/>
</dbReference>
<dbReference type="AlphaFoldDB" id="A0A4P6F6V0"/>
<gene>
    <name evidence="2" type="ORF">ET471_16865</name>
</gene>
<dbReference type="EMBL" id="CP035493">
    <property type="protein sequence ID" value="QAY71492.1"/>
    <property type="molecule type" value="Genomic_DNA"/>
</dbReference>
<keyword evidence="3" id="KW-1185">Reference proteome</keyword>
<reference evidence="2 3" key="1">
    <citation type="submission" date="2019-01" db="EMBL/GenBank/DDBJ databases">
        <title>Genome sequencing of strain FW10M-9.</title>
        <authorList>
            <person name="Heo J."/>
            <person name="Kim S.-J."/>
            <person name="Kim J.-S."/>
            <person name="Hong S.-B."/>
            <person name="Kwon S.-W."/>
        </authorList>
    </citation>
    <scope>NUCLEOTIDE SEQUENCE [LARGE SCALE GENOMIC DNA]</scope>
    <source>
        <strain evidence="2 3">FW10M-9</strain>
    </source>
</reference>
<dbReference type="InterPro" id="IPR036365">
    <property type="entry name" value="PGBD-like_sf"/>
</dbReference>
<protein>
    <submittedName>
        <fullName evidence="2">Peptidoglycan-binding protein</fullName>
    </submittedName>
</protein>
<feature type="signal peptide" evidence="1">
    <location>
        <begin position="1"/>
        <end position="24"/>
    </location>
</feature>
<dbReference type="SUPFAM" id="SSF47090">
    <property type="entry name" value="PGBD-like"/>
    <property type="match status" value="1"/>
</dbReference>
<proteinExistence type="predicted"/>
<evidence type="ECO:0000313" key="2">
    <source>
        <dbReference type="EMBL" id="QAY71492.1"/>
    </source>
</evidence>
<feature type="chain" id="PRO_5020209989" evidence="1">
    <location>
        <begin position="25"/>
        <end position="333"/>
    </location>
</feature>
<accession>A0A4P6F6V0</accession>
<evidence type="ECO:0000256" key="1">
    <source>
        <dbReference type="SAM" id="SignalP"/>
    </source>
</evidence>
<dbReference type="KEGG" id="xya:ET471_16865"/>
<sequence>MAAGLGLGAAVVLVAAPTPAPAWADPEGAVLGDVAVTVQEHTGQQAVSGIPEVSPEVTMGWPAGGVLRGTACVPGGVLESGTTPFVVDGRPVLALHAATPFWRDLAQGARGDDVLALQQELNRLGAGVSEDGRLAASTVSAVRDLWARAGGGQRQATLPLGQVIWLPEPAMTVTGCPARVGATVNADEPALTVGGRLETLTLAVPDGADDGQWAGEWVAMIPGTEVAAPVPADGVVIERAFLAAFGELGTFQQWATTGLGTVPVTVRLAEPRPVVAVPASALFDVVGSAGCVVADGVPTPVRIVASQFGHTHVTAEPLPARVQVAPVAPPACR</sequence>
<dbReference type="Gene3D" id="1.10.101.10">
    <property type="entry name" value="PGBD-like superfamily/PGBD"/>
    <property type="match status" value="1"/>
</dbReference>
<organism evidence="2 3">
    <name type="scientific">Xylanimonas protaetiae</name>
    <dbReference type="NCBI Taxonomy" id="2509457"/>
    <lineage>
        <taxon>Bacteria</taxon>
        <taxon>Bacillati</taxon>
        <taxon>Actinomycetota</taxon>
        <taxon>Actinomycetes</taxon>
        <taxon>Micrococcales</taxon>
        <taxon>Promicromonosporaceae</taxon>
        <taxon>Xylanimonas</taxon>
    </lineage>
</organism>